<name>H0QS72_ARTG1</name>
<dbReference type="STRING" id="1077972.ARGLB_091_00130"/>
<dbReference type="EMBL" id="BAEG01000091">
    <property type="protein sequence ID" value="GAB15673.1"/>
    <property type="molecule type" value="Genomic_DNA"/>
</dbReference>
<feature type="compositionally biased region" description="Polar residues" evidence="1">
    <location>
        <begin position="1"/>
        <end position="18"/>
    </location>
</feature>
<dbReference type="InterPro" id="IPR013096">
    <property type="entry name" value="Cupin_2"/>
</dbReference>
<feature type="compositionally biased region" description="Low complexity" evidence="1">
    <location>
        <begin position="26"/>
        <end position="38"/>
    </location>
</feature>
<dbReference type="SUPFAM" id="SSF51182">
    <property type="entry name" value="RmlC-like cupins"/>
    <property type="match status" value="1"/>
</dbReference>
<proteinExistence type="predicted"/>
<dbReference type="InterPro" id="IPR011051">
    <property type="entry name" value="RmlC_Cupin_sf"/>
</dbReference>
<keyword evidence="4" id="KW-1185">Reference proteome</keyword>
<dbReference type="AlphaFoldDB" id="H0QS72"/>
<feature type="region of interest" description="Disordered" evidence="1">
    <location>
        <begin position="1"/>
        <end position="38"/>
    </location>
</feature>
<comment type="caution">
    <text evidence="3">The sequence shown here is derived from an EMBL/GenBank/DDBJ whole genome shotgun (WGS) entry which is preliminary data.</text>
</comment>
<dbReference type="InterPro" id="IPR014710">
    <property type="entry name" value="RmlC-like_jellyroll"/>
</dbReference>
<dbReference type="Gene3D" id="2.60.120.10">
    <property type="entry name" value="Jelly Rolls"/>
    <property type="match status" value="1"/>
</dbReference>
<evidence type="ECO:0000256" key="1">
    <source>
        <dbReference type="SAM" id="MobiDB-lite"/>
    </source>
</evidence>
<dbReference type="Pfam" id="PF07883">
    <property type="entry name" value="Cupin_2"/>
    <property type="match status" value="1"/>
</dbReference>
<gene>
    <name evidence="3" type="ORF">ARGLB_091_00130</name>
</gene>
<feature type="domain" description="Cupin type-2" evidence="2">
    <location>
        <begin position="90"/>
        <end position="133"/>
    </location>
</feature>
<evidence type="ECO:0000313" key="4">
    <source>
        <dbReference type="Proteomes" id="UP000003828"/>
    </source>
</evidence>
<reference evidence="3 4" key="1">
    <citation type="submission" date="2011-12" db="EMBL/GenBank/DDBJ databases">
        <title>Whole genome shotgun sequence of Arthrobacter globiformis NBRC 12137.</title>
        <authorList>
            <person name="Miyazawa S."/>
            <person name="Hosoyama A."/>
            <person name="Tsuchikane K."/>
            <person name="Katsumata H."/>
            <person name="Yamazaki S."/>
            <person name="Fujita N."/>
        </authorList>
    </citation>
    <scope>NUCLEOTIDE SEQUENCE [LARGE SCALE GENOMIC DNA]</scope>
    <source>
        <strain evidence="3 4">NBRC 12137</strain>
    </source>
</reference>
<protein>
    <recommendedName>
        <fullName evidence="2">Cupin type-2 domain-containing protein</fullName>
    </recommendedName>
</protein>
<accession>H0QS72</accession>
<dbReference type="eggNOG" id="COG4766">
    <property type="taxonomic scope" value="Bacteria"/>
</dbReference>
<evidence type="ECO:0000313" key="3">
    <source>
        <dbReference type="EMBL" id="GAB15673.1"/>
    </source>
</evidence>
<dbReference type="Proteomes" id="UP000003828">
    <property type="component" value="Unassembled WGS sequence"/>
</dbReference>
<evidence type="ECO:0000259" key="2">
    <source>
        <dbReference type="Pfam" id="PF07883"/>
    </source>
</evidence>
<sequence>MTQSDSDSQKQIPAQQMSLREKRVKTMTTTTPQPLTSTTGEAIDFWPAKSKKVMKDEWQRLRCRFINSDPVGPWDEFILSEWELEACGWEDFHPHTETNFVLEGELHIECEGQTVILRPGDSARVNPGRTGRYWAPVYARMVTIYGPNRDGAESHSFRYSEI</sequence>
<organism evidence="3 4">
    <name type="scientific">Arthrobacter globiformis (strain ATCC 8010 / DSM 20124 / JCM 1332 / NBRC 12137 / NCIMB 8907 / NRRL B-2979 / 168)</name>
    <dbReference type="NCBI Taxonomy" id="1077972"/>
    <lineage>
        <taxon>Bacteria</taxon>
        <taxon>Bacillati</taxon>
        <taxon>Actinomycetota</taxon>
        <taxon>Actinomycetes</taxon>
        <taxon>Micrococcales</taxon>
        <taxon>Micrococcaceae</taxon>
        <taxon>Arthrobacter</taxon>
    </lineage>
</organism>